<name>A0A0P1BMM5_9BASI</name>
<protein>
    <submittedName>
        <fullName evidence="1">Uncharacterized protein</fullName>
    </submittedName>
</protein>
<evidence type="ECO:0000313" key="2">
    <source>
        <dbReference type="Proteomes" id="UP000054845"/>
    </source>
</evidence>
<evidence type="ECO:0000313" key="1">
    <source>
        <dbReference type="EMBL" id="CEH17979.1"/>
    </source>
</evidence>
<dbReference type="AlphaFoldDB" id="A0A0P1BMM5"/>
<proteinExistence type="predicted"/>
<sequence>MYGPLLDDDSDDTCQLLWRKTQDKSNNNQWGWFEAHSHALVVAAAFDSLVVTILPPVAFPPPSATRAAPSAASNSSSIKITMVKEAQLCTVMERTAYLS</sequence>
<reference evidence="1 2" key="1">
    <citation type="submission" date="2014-09" db="EMBL/GenBank/DDBJ databases">
        <authorList>
            <person name="Magalhaes I.L.F."/>
            <person name="Oliveira U."/>
            <person name="Santos F.R."/>
            <person name="Vidigal T.H.D.A."/>
            <person name="Brescovit A.D."/>
            <person name="Santos A.J."/>
        </authorList>
    </citation>
    <scope>NUCLEOTIDE SEQUENCE [LARGE SCALE GENOMIC DNA]</scope>
</reference>
<organism evidence="1 2">
    <name type="scientific">Ceraceosorus bombacis</name>
    <dbReference type="NCBI Taxonomy" id="401625"/>
    <lineage>
        <taxon>Eukaryota</taxon>
        <taxon>Fungi</taxon>
        <taxon>Dikarya</taxon>
        <taxon>Basidiomycota</taxon>
        <taxon>Ustilaginomycotina</taxon>
        <taxon>Exobasidiomycetes</taxon>
        <taxon>Ceraceosorales</taxon>
        <taxon>Ceraceosoraceae</taxon>
        <taxon>Ceraceosorus</taxon>
    </lineage>
</organism>
<accession>A0A0P1BMM5</accession>
<dbReference type="OrthoDB" id="3417362at2759"/>
<dbReference type="EMBL" id="CCYA01000269">
    <property type="protein sequence ID" value="CEH17979.1"/>
    <property type="molecule type" value="Genomic_DNA"/>
</dbReference>
<dbReference type="Proteomes" id="UP000054845">
    <property type="component" value="Unassembled WGS sequence"/>
</dbReference>
<keyword evidence="2" id="KW-1185">Reference proteome</keyword>